<dbReference type="WBParaSite" id="nOo.2.0.1.t05839-RA">
    <property type="protein sequence ID" value="nOo.2.0.1.t05839-RA"/>
    <property type="gene ID" value="nOo.2.0.1.g05839"/>
</dbReference>
<comment type="function">
    <text evidence="2">Pyridoxal 5'-phosphate (PLP)-binding protein, which may be involved in intracellular homeostatic regulation of pyridoxal 5'-phosphate (PLP), the active form of vitamin B6.</text>
</comment>
<dbReference type="PROSITE" id="PS01211">
    <property type="entry name" value="UPF0001"/>
    <property type="match status" value="1"/>
</dbReference>
<organism evidence="7">
    <name type="scientific">Onchocerca ochengi</name>
    <name type="common">Filarial nematode worm</name>
    <dbReference type="NCBI Taxonomy" id="42157"/>
    <lineage>
        <taxon>Eukaryota</taxon>
        <taxon>Metazoa</taxon>
        <taxon>Ecdysozoa</taxon>
        <taxon>Nematoda</taxon>
        <taxon>Chromadorea</taxon>
        <taxon>Rhabditida</taxon>
        <taxon>Spirurina</taxon>
        <taxon>Spiruromorpha</taxon>
        <taxon>Filarioidea</taxon>
        <taxon>Onchocercidae</taxon>
        <taxon>Onchocerca</taxon>
    </lineage>
</organism>
<evidence type="ECO:0000259" key="4">
    <source>
        <dbReference type="Pfam" id="PF01168"/>
    </source>
</evidence>
<dbReference type="NCBIfam" id="TIGR00044">
    <property type="entry name" value="YggS family pyridoxal phosphate-dependent enzyme"/>
    <property type="match status" value="1"/>
</dbReference>
<dbReference type="OrthoDB" id="10264196at2759"/>
<accession>A0A182ECP4</accession>
<reference evidence="7" key="1">
    <citation type="submission" date="2016-06" db="UniProtKB">
        <authorList>
            <consortium name="WormBaseParasite"/>
        </authorList>
    </citation>
    <scope>IDENTIFICATION</scope>
</reference>
<dbReference type="AlphaFoldDB" id="A0A182ECP4"/>
<keyword evidence="1 2" id="KW-0663">Pyridoxal phosphate</keyword>
<dbReference type="PANTHER" id="PTHR10146:SF14">
    <property type="entry name" value="PYRIDOXAL PHOSPHATE HOMEOSTASIS PROTEIN"/>
    <property type="match status" value="1"/>
</dbReference>
<dbReference type="Pfam" id="PF01168">
    <property type="entry name" value="Ala_racemase_N"/>
    <property type="match status" value="1"/>
</dbReference>
<reference evidence="5 6" key="2">
    <citation type="submission" date="2018-08" db="EMBL/GenBank/DDBJ databases">
        <authorList>
            <person name="Laetsch R D."/>
            <person name="Stevens L."/>
            <person name="Kumar S."/>
            <person name="Blaxter L. M."/>
        </authorList>
    </citation>
    <scope>NUCLEOTIDE SEQUENCE [LARGE SCALE GENOMIC DNA]</scope>
</reference>
<dbReference type="InterPro" id="IPR011078">
    <property type="entry name" value="PyrdxlP_homeostasis"/>
</dbReference>
<dbReference type="HAMAP" id="MF_02087">
    <property type="entry name" value="PLP_homeostasis"/>
    <property type="match status" value="1"/>
</dbReference>
<dbReference type="FunFam" id="3.20.20.10:FF:000018">
    <property type="entry name" value="Pyridoxal phosphate homeostasis protein"/>
    <property type="match status" value="1"/>
</dbReference>
<keyword evidence="6" id="KW-1185">Reference proteome</keyword>
<feature type="domain" description="Alanine racemase N-terminal" evidence="4">
    <location>
        <begin position="133"/>
        <end position="327"/>
    </location>
</feature>
<comment type="similarity">
    <text evidence="2 3">Belongs to the pyridoxal phosphate-binding protein YggS/PROSC family.</text>
</comment>
<name>A0A182ECP4_ONCOC</name>
<evidence type="ECO:0000256" key="2">
    <source>
        <dbReference type="HAMAP-Rule" id="MF_03225"/>
    </source>
</evidence>
<evidence type="ECO:0000313" key="7">
    <source>
        <dbReference type="WBParaSite" id="nOo.2.0.1.t05839-RA"/>
    </source>
</evidence>
<dbReference type="InterPro" id="IPR029066">
    <property type="entry name" value="PLP-binding_barrel"/>
</dbReference>
<dbReference type="GO" id="GO:0030170">
    <property type="term" value="F:pyridoxal phosphate binding"/>
    <property type="evidence" value="ECO:0007669"/>
    <property type="project" value="UniProtKB-UniRule"/>
</dbReference>
<dbReference type="Gene3D" id="3.20.20.10">
    <property type="entry name" value="Alanine racemase"/>
    <property type="match status" value="1"/>
</dbReference>
<dbReference type="InterPro" id="IPR001608">
    <property type="entry name" value="Ala_racemase_N"/>
</dbReference>
<evidence type="ECO:0000256" key="1">
    <source>
        <dbReference type="ARBA" id="ARBA00022898"/>
    </source>
</evidence>
<dbReference type="EMBL" id="UYRW01001664">
    <property type="protein sequence ID" value="VDK79736.1"/>
    <property type="molecule type" value="Genomic_DNA"/>
</dbReference>
<dbReference type="SUPFAM" id="SSF51419">
    <property type="entry name" value="PLP-binding barrel"/>
    <property type="match status" value="1"/>
</dbReference>
<evidence type="ECO:0000313" key="6">
    <source>
        <dbReference type="Proteomes" id="UP000271087"/>
    </source>
</evidence>
<proteinExistence type="inferred from homology"/>
<sequence length="334" mass="36995">MELNGVVTKLLRFPTMAVRQLGDLCRDSVGVCDELNGSAIVDNLQFILQRIENASKKAEGSPYWRGQNPSLTYPGMVSLHLMASGMLLEEKAAVLCSPNRIGIKNGMSSVPSKNCEISFGLCLIFETLNFSTVDVSRCCYGAGQKKFGENYIQELVDKAEALKSKCPTIQWHFIGTIQSNKIAKLAEIDNLNCVETICSKKHSSILEKAIAKHNRTLKVLVQVNTSKENQKGGTTPEMAVELAEFIRMHCPSLKFSGFMTIGSFAHNALETSNKEFKELFEVRKRFCELTKENEEDFELSMGMSNDFEAAIMLGSTSVRVGSAIFGPRLQKGEH</sequence>
<protein>
    <recommendedName>
        <fullName evidence="2">Pyridoxal phosphate homeostasis protein</fullName>
        <shortName evidence="2">PLP homeostasis protein</shortName>
    </recommendedName>
</protein>
<dbReference type="STRING" id="42157.A0A182ECP4"/>
<dbReference type="CDD" id="cd06822">
    <property type="entry name" value="PLPDE_III_YBL036c_euk"/>
    <property type="match status" value="1"/>
</dbReference>
<evidence type="ECO:0000256" key="3">
    <source>
        <dbReference type="RuleBase" id="RU004514"/>
    </source>
</evidence>
<comment type="caution">
    <text evidence="2">Lacks conserved residue(s) required for the propagation of feature annotation.</text>
</comment>
<dbReference type="Proteomes" id="UP000271087">
    <property type="component" value="Unassembled WGS sequence"/>
</dbReference>
<dbReference type="PANTHER" id="PTHR10146">
    <property type="entry name" value="PROLINE SYNTHETASE CO-TRANSCRIBED BACTERIAL HOMOLOG PROTEIN"/>
    <property type="match status" value="1"/>
</dbReference>
<gene>
    <name evidence="5" type="ORF">NOO_LOCUS5839</name>
</gene>
<evidence type="ECO:0000313" key="5">
    <source>
        <dbReference type="EMBL" id="VDK79736.1"/>
    </source>
</evidence>